<name>A0ABU7KI10_9ACTN</name>
<comment type="caution">
    <text evidence="3">The sequence shown here is derived from an EMBL/GenBank/DDBJ whole genome shotgun (WGS) entry which is preliminary data.</text>
</comment>
<keyword evidence="2" id="KW-0472">Membrane</keyword>
<evidence type="ECO:0000256" key="2">
    <source>
        <dbReference type="SAM" id="Phobius"/>
    </source>
</evidence>
<keyword evidence="2" id="KW-1133">Transmembrane helix</keyword>
<organism evidence="3 4">
    <name type="scientific">Nocardiopsis tropica</name>
    <dbReference type="NCBI Taxonomy" id="109330"/>
    <lineage>
        <taxon>Bacteria</taxon>
        <taxon>Bacillati</taxon>
        <taxon>Actinomycetota</taxon>
        <taxon>Actinomycetes</taxon>
        <taxon>Streptosporangiales</taxon>
        <taxon>Nocardiopsidaceae</taxon>
        <taxon>Nocardiopsis</taxon>
    </lineage>
</organism>
<feature type="transmembrane region" description="Helical" evidence="2">
    <location>
        <begin position="95"/>
        <end position="115"/>
    </location>
</feature>
<proteinExistence type="predicted"/>
<sequence length="575" mass="64398">MSAIQTSPGREPVRENPTGATRHLCAGVYINEKLRNLVLKQVCTSPHRRVAPSYGFDLVPVMRHAWWATHLSAATRVATVAATVAPVFLGSPWTSLLLGGTGALLALFHLSVTLLRDIARQERRTMPPPQREQRWRPFPVRSWAWRTEAKSLRTAGKWMAGIAVVLLVVGLAQPDQGRTAALLLGSTAAVFMLAGAARQTRINGIQRAVTLTPSRLSKREREVSEQQSHTCVVYRRPKHSDADKYEPSSSRMFDKESPFVGAGELIHEWNPMIIRLRRPRGNDEPLGDREYKDAPFDAHELVERLLTAVGDLNRDRTQTRLPVEVRDRVYMAETEVSQDRTYLSPEGIPTAEMRRIIDGDKARGLHFLEVSVPDYGSELVATALLHVRSQGNTLSLFFAACALTRTPEEFQRAEEYGQNGKRAVLASAFRGLLGLPREAAECMRLALYPYFLVRALLPHDMTRTPIRNLGIATKISIREEHTQAWSTDQFDKTRILSHMKIVEQRLLDTTQDFLEERGVDTSEFKKRADHIIQNSFFNIGPNARINNSAMGHGAHANNHGGGPHPHAPQNSEAQQ</sequence>
<evidence type="ECO:0008006" key="5">
    <source>
        <dbReference type="Google" id="ProtNLM"/>
    </source>
</evidence>
<feature type="transmembrane region" description="Helical" evidence="2">
    <location>
        <begin position="155"/>
        <end position="173"/>
    </location>
</feature>
<evidence type="ECO:0000256" key="1">
    <source>
        <dbReference type="SAM" id="MobiDB-lite"/>
    </source>
</evidence>
<dbReference type="Proteomes" id="UP001348641">
    <property type="component" value="Unassembled WGS sequence"/>
</dbReference>
<protein>
    <recommendedName>
        <fullName evidence="5">Aromatic ring-opening dioxygenase LigA</fullName>
    </recommendedName>
</protein>
<reference evidence="3 4" key="1">
    <citation type="submission" date="2023-07" db="EMBL/GenBank/DDBJ databases">
        <authorList>
            <person name="Girao M."/>
            <person name="Carvalho M.F."/>
        </authorList>
    </citation>
    <scope>NUCLEOTIDE SEQUENCE [LARGE SCALE GENOMIC DNA]</scope>
    <source>
        <strain evidence="3 4">66/93</strain>
    </source>
</reference>
<feature type="transmembrane region" description="Helical" evidence="2">
    <location>
        <begin position="65"/>
        <end position="89"/>
    </location>
</feature>
<accession>A0ABU7KI10</accession>
<gene>
    <name evidence="3" type="ORF">Q8A49_00250</name>
</gene>
<dbReference type="EMBL" id="JAUUCC010000001">
    <property type="protein sequence ID" value="MEE2048926.1"/>
    <property type="molecule type" value="Genomic_DNA"/>
</dbReference>
<keyword evidence="2" id="KW-0812">Transmembrane</keyword>
<dbReference type="RefSeq" id="WP_330156238.1">
    <property type="nucleotide sequence ID" value="NZ_BAAAJA010000006.1"/>
</dbReference>
<feature type="region of interest" description="Disordered" evidence="1">
    <location>
        <begin position="547"/>
        <end position="575"/>
    </location>
</feature>
<evidence type="ECO:0000313" key="3">
    <source>
        <dbReference type="EMBL" id="MEE2048926.1"/>
    </source>
</evidence>
<evidence type="ECO:0000313" key="4">
    <source>
        <dbReference type="Proteomes" id="UP001348641"/>
    </source>
</evidence>